<dbReference type="EMBL" id="KK115124">
    <property type="protein sequence ID" value="KFM64226.1"/>
    <property type="molecule type" value="Genomic_DNA"/>
</dbReference>
<name>A0A087TGI7_STEMI</name>
<evidence type="ECO:0000256" key="1">
    <source>
        <dbReference type="ARBA" id="ARBA00023157"/>
    </source>
</evidence>
<reference evidence="4 5" key="1">
    <citation type="submission" date="2013-11" db="EMBL/GenBank/DDBJ databases">
        <title>Genome sequencing of Stegodyphus mimosarum.</title>
        <authorList>
            <person name="Bechsgaard J."/>
        </authorList>
    </citation>
    <scope>NUCLEOTIDE SEQUENCE [LARGE SCALE GENOMIC DNA]</scope>
</reference>
<dbReference type="SMART" id="SM00192">
    <property type="entry name" value="LDLa"/>
    <property type="match status" value="1"/>
</dbReference>
<proteinExistence type="predicted"/>
<dbReference type="PROSITE" id="PS50068">
    <property type="entry name" value="LDLRA_2"/>
    <property type="match status" value="1"/>
</dbReference>
<dbReference type="InterPro" id="IPR036055">
    <property type="entry name" value="LDL_receptor-like_sf"/>
</dbReference>
<evidence type="ECO:0000256" key="3">
    <source>
        <dbReference type="SAM" id="SignalP"/>
    </source>
</evidence>
<sequence length="164" mass="18893">MGGKLFIFLCFAACYQLSRAEDDCFWHYRPFGIIQSDTLGSCWLIDVPVNRFARIQINSIENSRDCSVTLDIIIPKTEETYSYCNDVQTKRIVTSLGKVFIKFSRKAYPGYRSHVHLNYTIEDILCLRDDIFRCSRHSCILASQVCDGELNCEDGLDEFGCEKE</sequence>
<feature type="non-terminal residue" evidence="4">
    <location>
        <position position="164"/>
    </location>
</feature>
<feature type="disulfide bond" evidence="2">
    <location>
        <begin position="134"/>
        <end position="152"/>
    </location>
</feature>
<dbReference type="SUPFAM" id="SSF57424">
    <property type="entry name" value="LDL receptor-like module"/>
    <property type="match status" value="1"/>
</dbReference>
<keyword evidence="1 2" id="KW-1015">Disulfide bond</keyword>
<dbReference type="CDD" id="cd00112">
    <property type="entry name" value="LDLa"/>
    <property type="match status" value="1"/>
</dbReference>
<feature type="signal peptide" evidence="3">
    <location>
        <begin position="1"/>
        <end position="20"/>
    </location>
</feature>
<dbReference type="InterPro" id="IPR002172">
    <property type="entry name" value="LDrepeatLR_classA_rpt"/>
</dbReference>
<keyword evidence="5" id="KW-1185">Reference proteome</keyword>
<dbReference type="Gene3D" id="4.10.400.10">
    <property type="entry name" value="Low-density Lipoprotein Receptor"/>
    <property type="match status" value="1"/>
</dbReference>
<comment type="caution">
    <text evidence="2">Lacks conserved residue(s) required for the propagation of feature annotation.</text>
</comment>
<keyword evidence="3" id="KW-0732">Signal</keyword>
<accession>A0A087TGI7</accession>
<protein>
    <submittedName>
        <fullName evidence="4">Uncharacterized protein</fullName>
    </submittedName>
</protein>
<dbReference type="AlphaFoldDB" id="A0A087TGI7"/>
<dbReference type="OMA" id="WHEISFS"/>
<feature type="disulfide bond" evidence="2">
    <location>
        <begin position="146"/>
        <end position="161"/>
    </location>
</feature>
<dbReference type="Proteomes" id="UP000054359">
    <property type="component" value="Unassembled WGS sequence"/>
</dbReference>
<dbReference type="OrthoDB" id="504708at2759"/>
<evidence type="ECO:0000256" key="2">
    <source>
        <dbReference type="PROSITE-ProRule" id="PRU00124"/>
    </source>
</evidence>
<gene>
    <name evidence="4" type="ORF">X975_08169</name>
</gene>
<dbReference type="Pfam" id="PF00057">
    <property type="entry name" value="Ldl_recept_a"/>
    <property type="match status" value="1"/>
</dbReference>
<feature type="chain" id="PRO_5001829636" evidence="3">
    <location>
        <begin position="21"/>
        <end position="164"/>
    </location>
</feature>
<evidence type="ECO:0000313" key="5">
    <source>
        <dbReference type="Proteomes" id="UP000054359"/>
    </source>
</evidence>
<evidence type="ECO:0000313" key="4">
    <source>
        <dbReference type="EMBL" id="KFM64226.1"/>
    </source>
</evidence>
<organism evidence="4 5">
    <name type="scientific">Stegodyphus mimosarum</name>
    <name type="common">African social velvet spider</name>
    <dbReference type="NCBI Taxonomy" id="407821"/>
    <lineage>
        <taxon>Eukaryota</taxon>
        <taxon>Metazoa</taxon>
        <taxon>Ecdysozoa</taxon>
        <taxon>Arthropoda</taxon>
        <taxon>Chelicerata</taxon>
        <taxon>Arachnida</taxon>
        <taxon>Araneae</taxon>
        <taxon>Araneomorphae</taxon>
        <taxon>Entelegynae</taxon>
        <taxon>Eresoidea</taxon>
        <taxon>Eresidae</taxon>
        <taxon>Stegodyphus</taxon>
    </lineage>
</organism>